<dbReference type="GO" id="GO:0051287">
    <property type="term" value="F:NAD binding"/>
    <property type="evidence" value="ECO:0007669"/>
    <property type="project" value="InterPro"/>
</dbReference>
<evidence type="ECO:0000256" key="2">
    <source>
        <dbReference type="ARBA" id="ARBA00011881"/>
    </source>
</evidence>
<dbReference type="PRINTS" id="PR00078">
    <property type="entry name" value="G3PDHDRGNASE"/>
</dbReference>
<evidence type="ECO:0000256" key="1">
    <source>
        <dbReference type="ARBA" id="ARBA00007406"/>
    </source>
</evidence>
<accession>A0A0W0TP91</accession>
<dbReference type="CDD" id="cd18126">
    <property type="entry name" value="GAPDH_I_C"/>
    <property type="match status" value="1"/>
</dbReference>
<evidence type="ECO:0000256" key="3">
    <source>
        <dbReference type="ARBA" id="ARBA00023002"/>
    </source>
</evidence>
<dbReference type="AlphaFoldDB" id="A0A0W0TP91"/>
<dbReference type="SUPFAM" id="SSF55347">
    <property type="entry name" value="Glyceraldehyde-3-phosphate dehydrogenase-like, C-terminal domain"/>
    <property type="match status" value="1"/>
</dbReference>
<dbReference type="FunFam" id="3.40.50.720:FF:000001">
    <property type="entry name" value="Glyceraldehyde-3-phosphate dehydrogenase"/>
    <property type="match status" value="1"/>
</dbReference>
<reference evidence="6 7" key="1">
    <citation type="submission" date="2015-11" db="EMBL/GenBank/DDBJ databases">
        <title>Genomic analysis of 38 Legionella species identifies large and diverse effector repertoires.</title>
        <authorList>
            <person name="Burstein D."/>
            <person name="Amaro F."/>
            <person name="Zusman T."/>
            <person name="Lifshitz Z."/>
            <person name="Cohen O."/>
            <person name="Gilbert J.A."/>
            <person name="Pupko T."/>
            <person name="Shuman H.A."/>
            <person name="Segal G."/>
        </authorList>
    </citation>
    <scope>NUCLEOTIDE SEQUENCE [LARGE SCALE GENOMIC DNA]</scope>
    <source>
        <strain evidence="6 7">ATCC 49504</strain>
    </source>
</reference>
<protein>
    <recommendedName>
        <fullName evidence="5">Glyceraldehyde-3-phosphate dehydrogenase</fullName>
        <ecNumber evidence="5">1.2.1.-</ecNumber>
    </recommendedName>
</protein>
<evidence type="ECO:0000313" key="6">
    <source>
        <dbReference type="EMBL" id="KTC97336.1"/>
    </source>
</evidence>
<dbReference type="InterPro" id="IPR020828">
    <property type="entry name" value="GlycerAld_3-P_DH_NAD(P)-bd"/>
</dbReference>
<evidence type="ECO:0000256" key="4">
    <source>
        <dbReference type="RuleBase" id="RU000397"/>
    </source>
</evidence>
<dbReference type="InterPro" id="IPR036291">
    <property type="entry name" value="NAD(P)-bd_dom_sf"/>
</dbReference>
<gene>
    <name evidence="6" type="ORF">Lgee_1997</name>
</gene>
<dbReference type="EMBL" id="LNYC01000072">
    <property type="protein sequence ID" value="KTC97336.1"/>
    <property type="molecule type" value="Genomic_DNA"/>
</dbReference>
<organism evidence="6 7">
    <name type="scientific">Legionella geestiana</name>
    <dbReference type="NCBI Taxonomy" id="45065"/>
    <lineage>
        <taxon>Bacteria</taxon>
        <taxon>Pseudomonadati</taxon>
        <taxon>Pseudomonadota</taxon>
        <taxon>Gammaproteobacteria</taxon>
        <taxon>Legionellales</taxon>
        <taxon>Legionellaceae</taxon>
        <taxon>Legionella</taxon>
    </lineage>
</organism>
<dbReference type="EC" id="1.2.1.-" evidence="5"/>
<dbReference type="InterPro" id="IPR020831">
    <property type="entry name" value="GlycerAld/Erythrose_P_DH"/>
</dbReference>
<dbReference type="RefSeq" id="WP_028385654.1">
    <property type="nucleotide sequence ID" value="NZ_CAAAHN010000002.1"/>
</dbReference>
<proteinExistence type="inferred from homology"/>
<dbReference type="Pfam" id="PF02800">
    <property type="entry name" value="Gp_dh_C"/>
    <property type="match status" value="1"/>
</dbReference>
<name>A0A0W0TP91_9GAMM</name>
<dbReference type="PIRSF" id="PIRSF000149">
    <property type="entry name" value="GAP_DH"/>
    <property type="match status" value="1"/>
</dbReference>
<dbReference type="Gene3D" id="3.30.360.10">
    <property type="entry name" value="Dihydrodipicolinate Reductase, domain 2"/>
    <property type="match status" value="1"/>
</dbReference>
<dbReference type="InterPro" id="IPR006424">
    <property type="entry name" value="Glyceraldehyde-3-P_DH_1"/>
</dbReference>
<dbReference type="PROSITE" id="PS00071">
    <property type="entry name" value="GAPDH"/>
    <property type="match status" value="1"/>
</dbReference>
<comment type="subunit">
    <text evidence="2">Homotetramer.</text>
</comment>
<keyword evidence="7" id="KW-1185">Reference proteome</keyword>
<dbReference type="GO" id="GO:0016620">
    <property type="term" value="F:oxidoreductase activity, acting on the aldehyde or oxo group of donors, NAD or NADP as acceptor"/>
    <property type="evidence" value="ECO:0007669"/>
    <property type="project" value="InterPro"/>
</dbReference>
<dbReference type="InterPro" id="IPR020830">
    <property type="entry name" value="GlycerAld_3-P_DH_AS"/>
</dbReference>
<dbReference type="SMART" id="SM00846">
    <property type="entry name" value="Gp_dh_N"/>
    <property type="match status" value="1"/>
</dbReference>
<evidence type="ECO:0000256" key="5">
    <source>
        <dbReference type="RuleBase" id="RU361160"/>
    </source>
</evidence>
<comment type="caution">
    <text evidence="6">The sequence shown here is derived from an EMBL/GenBank/DDBJ whole genome shotgun (WGS) entry which is preliminary data.</text>
</comment>
<dbReference type="OrthoDB" id="9803304at2"/>
<comment type="similarity">
    <text evidence="1 4">Belongs to the glyceraldehyde-3-phosphate dehydrogenase family.</text>
</comment>
<dbReference type="Proteomes" id="UP000054785">
    <property type="component" value="Unassembled WGS sequence"/>
</dbReference>
<dbReference type="Gene3D" id="3.40.50.720">
    <property type="entry name" value="NAD(P)-binding Rossmann-like Domain"/>
    <property type="match status" value="1"/>
</dbReference>
<dbReference type="PATRIC" id="fig|45065.4.peg.2170"/>
<keyword evidence="3 5" id="KW-0560">Oxidoreductase</keyword>
<dbReference type="PANTHER" id="PTHR43148">
    <property type="entry name" value="GLYCERALDEHYDE-3-PHOSPHATE DEHYDROGENASE 2"/>
    <property type="match status" value="1"/>
</dbReference>
<evidence type="ECO:0000313" key="7">
    <source>
        <dbReference type="Proteomes" id="UP000054785"/>
    </source>
</evidence>
<dbReference type="CDD" id="cd05214">
    <property type="entry name" value="GAPDH_I_N"/>
    <property type="match status" value="1"/>
</dbReference>
<dbReference type="Pfam" id="PF00044">
    <property type="entry name" value="Gp_dh_N"/>
    <property type="match status" value="1"/>
</dbReference>
<dbReference type="NCBIfam" id="TIGR01534">
    <property type="entry name" value="GAPDH-I"/>
    <property type="match status" value="1"/>
</dbReference>
<sequence length="335" mass="36378">MAIRVAINGYGRIGRCILRSIYEYHREGTFEVVAINDVSGIDVTAHLTRHDTTHGHFGFPVTVDGNRLIVNHHPILITGTRNPAELPWEALGVDVVFECTGRFTSREGAMQHLAAGAKKVLISAPGKNADATIVYGVNHHSLKDSDVIVSNASCTTNCLAPVVKPLHEALGVQTGLVNTVHAYTKDQMLLDGSHSDLRRARSATQSIIPTKTGAAQAVGLVLPELAGKLDGFAMRVPTLNVSVVDLTFESGRETNVQEVNAILENAASEILRINHDPLVSCDFNHNPASAIFDATQTKVLGKLVKVIAWYDNEWGFSNRMLDTAEAMMQWGNKRS</sequence>
<dbReference type="SUPFAM" id="SSF51735">
    <property type="entry name" value="NAD(P)-binding Rossmann-fold domains"/>
    <property type="match status" value="1"/>
</dbReference>
<dbReference type="InterPro" id="IPR020829">
    <property type="entry name" value="GlycerAld_3-P_DH_cat"/>
</dbReference>
<dbReference type="GO" id="GO:0006006">
    <property type="term" value="P:glucose metabolic process"/>
    <property type="evidence" value="ECO:0007669"/>
    <property type="project" value="InterPro"/>
</dbReference>
<dbReference type="FunFam" id="3.30.360.10:FF:000002">
    <property type="entry name" value="Glyceraldehyde-3-phosphate dehydrogenase"/>
    <property type="match status" value="1"/>
</dbReference>
<dbReference type="STRING" id="45065.Lgee_1997"/>
<dbReference type="GO" id="GO:0050661">
    <property type="term" value="F:NADP binding"/>
    <property type="evidence" value="ECO:0007669"/>
    <property type="project" value="InterPro"/>
</dbReference>